<protein>
    <submittedName>
        <fullName evidence="3">HEAT repeat domain-containing protein</fullName>
    </submittedName>
</protein>
<evidence type="ECO:0000313" key="3">
    <source>
        <dbReference type="EMBL" id="NER31764.1"/>
    </source>
</evidence>
<reference evidence="3" key="1">
    <citation type="submission" date="2019-11" db="EMBL/GenBank/DDBJ databases">
        <title>Genomic insights into an expanded diversity of filamentous marine cyanobacteria reveals the extraordinary biosynthetic potential of Moorea and Okeania.</title>
        <authorList>
            <person name="Ferreira Leao T."/>
            <person name="Wang M."/>
            <person name="Moss N."/>
            <person name="Da Silva R."/>
            <person name="Sanders J."/>
            <person name="Nurk S."/>
            <person name="Gurevich A."/>
            <person name="Humphrey G."/>
            <person name="Reher R."/>
            <person name="Zhu Q."/>
            <person name="Belda-Ferre P."/>
            <person name="Glukhov E."/>
            <person name="Rex R."/>
            <person name="Dorrestein P.C."/>
            <person name="Knight R."/>
            <person name="Pevzner P."/>
            <person name="Gerwick W.H."/>
            <person name="Gerwick L."/>
        </authorList>
    </citation>
    <scope>NUCLEOTIDE SEQUENCE</scope>
    <source>
        <strain evidence="3">SIO1C4</strain>
    </source>
</reference>
<name>A0A6B3NNF8_9CYAN</name>
<dbReference type="InterPro" id="IPR011030">
    <property type="entry name" value="Lipovitellin_superhlx_dom"/>
</dbReference>
<dbReference type="PANTHER" id="PTHR12697:SF5">
    <property type="entry name" value="DEOXYHYPUSINE HYDROXYLASE"/>
    <property type="match status" value="1"/>
</dbReference>
<dbReference type="InterPro" id="IPR016024">
    <property type="entry name" value="ARM-type_fold"/>
</dbReference>
<organism evidence="3">
    <name type="scientific">Symploca sp. SIO1C4</name>
    <dbReference type="NCBI Taxonomy" id="2607765"/>
    <lineage>
        <taxon>Bacteria</taxon>
        <taxon>Bacillati</taxon>
        <taxon>Cyanobacteriota</taxon>
        <taxon>Cyanophyceae</taxon>
        <taxon>Coleofasciculales</taxon>
        <taxon>Coleofasciculaceae</taxon>
        <taxon>Symploca</taxon>
    </lineage>
</organism>
<dbReference type="GO" id="GO:0016491">
    <property type="term" value="F:oxidoreductase activity"/>
    <property type="evidence" value="ECO:0007669"/>
    <property type="project" value="TreeGrafter"/>
</dbReference>
<accession>A0A6B3NNF8</accession>
<dbReference type="InterPro" id="IPR011989">
    <property type="entry name" value="ARM-like"/>
</dbReference>
<dbReference type="PANTHER" id="PTHR12697">
    <property type="entry name" value="PBS LYASE HEAT-LIKE PROTEIN"/>
    <property type="match status" value="1"/>
</dbReference>
<keyword evidence="2" id="KW-0605">Phycobilisome</keyword>
<dbReference type="SUPFAM" id="SSF48371">
    <property type="entry name" value="ARM repeat"/>
    <property type="match status" value="1"/>
</dbReference>
<evidence type="ECO:0000256" key="2">
    <source>
        <dbReference type="ARBA" id="ARBA00022738"/>
    </source>
</evidence>
<evidence type="ECO:0000256" key="1">
    <source>
        <dbReference type="ARBA" id="ARBA00022549"/>
    </source>
</evidence>
<dbReference type="EMBL" id="JAAHFQ010000929">
    <property type="protein sequence ID" value="NER31764.1"/>
    <property type="molecule type" value="Genomic_DNA"/>
</dbReference>
<dbReference type="Gene3D" id="1.25.10.10">
    <property type="entry name" value="Leucine-rich Repeat Variant"/>
    <property type="match status" value="3"/>
</dbReference>
<comment type="caution">
    <text evidence="3">The sequence shown here is derived from an EMBL/GenBank/DDBJ whole genome shotgun (WGS) entry which is preliminary data.</text>
</comment>
<keyword evidence="1" id="KW-0042">Antenna complex</keyword>
<gene>
    <name evidence="3" type="ORF">F6J89_30175</name>
</gene>
<dbReference type="InterPro" id="IPR004155">
    <property type="entry name" value="PBS_lyase_HEAT"/>
</dbReference>
<dbReference type="SMART" id="SM00567">
    <property type="entry name" value="EZ_HEAT"/>
    <property type="match status" value="7"/>
</dbReference>
<dbReference type="GO" id="GO:0030089">
    <property type="term" value="C:phycobilisome"/>
    <property type="evidence" value="ECO:0007669"/>
    <property type="project" value="UniProtKB-KW"/>
</dbReference>
<sequence length="391" mass="43207">MVNQLLKQAAAATEQENWSLVNQYLQQLSLEKTNQFQQALDLALKVLEQGDFQERWNLAKIFPKFGDLAISPLIKILEDEELDLEQRWFAGKILGEFNHPEVIFTLAKLLKTTEDEELATISAKALANLGKSSIDLLTNLLSEPNYRGLATSALAQIRSREVIGPLLKVAQDQEPSIRSVAIEALSSFHDPSITPVLIEALNDYAAVVRKEAVIALGFRKDLATKLDLLNYLQPRLYDLNLEVSQQAAIALGRLGTEQAATALFDVVESSTTPIPLQITIIKALAWIETAVSIEYLQKSFPLVAEASILELVRVLGRIESEVLKLNAAQILLDFFDSGHPIVGTTPIKQALAHAWGQLGNNLAVEALRHLSKDNDNRVKLQAVASLKRIVL</sequence>
<dbReference type="SUPFAM" id="SSF48431">
    <property type="entry name" value="Lipovitellin-phosvitin complex, superhelical domain"/>
    <property type="match status" value="1"/>
</dbReference>
<dbReference type="Pfam" id="PF13646">
    <property type="entry name" value="HEAT_2"/>
    <property type="match status" value="1"/>
</dbReference>
<proteinExistence type="predicted"/>
<dbReference type="AlphaFoldDB" id="A0A6B3NNF8"/>